<dbReference type="PANTHER" id="PTHR42796">
    <property type="entry name" value="FUMARYLACETOACETATE HYDROLASE DOMAIN-CONTAINING PROTEIN 2A-RELATED"/>
    <property type="match status" value="1"/>
</dbReference>
<keyword evidence="2" id="KW-0479">Metal-binding</keyword>
<name>A0A832QW68_9RHOB</name>
<dbReference type="InterPro" id="IPR036663">
    <property type="entry name" value="Fumarylacetoacetase_C_sf"/>
</dbReference>
<comment type="similarity">
    <text evidence="1">Belongs to the FAH family.</text>
</comment>
<dbReference type="Pfam" id="PF01557">
    <property type="entry name" value="FAA_hydrolase"/>
    <property type="match status" value="1"/>
</dbReference>
<protein>
    <submittedName>
        <fullName evidence="4">Fumarylacetoacetate hydrolase family protein</fullName>
    </submittedName>
</protein>
<dbReference type="GO" id="GO:0019752">
    <property type="term" value="P:carboxylic acid metabolic process"/>
    <property type="evidence" value="ECO:0007669"/>
    <property type="project" value="UniProtKB-ARBA"/>
</dbReference>
<dbReference type="GO" id="GO:0046872">
    <property type="term" value="F:metal ion binding"/>
    <property type="evidence" value="ECO:0007669"/>
    <property type="project" value="UniProtKB-KW"/>
</dbReference>
<dbReference type="InterPro" id="IPR011234">
    <property type="entry name" value="Fumarylacetoacetase-like_C"/>
</dbReference>
<organism evidence="4 5">
    <name type="scientific">Paracoccus solventivorans</name>
    <dbReference type="NCBI Taxonomy" id="53463"/>
    <lineage>
        <taxon>Bacteria</taxon>
        <taxon>Pseudomonadati</taxon>
        <taxon>Pseudomonadota</taxon>
        <taxon>Alphaproteobacteria</taxon>
        <taxon>Rhodobacterales</taxon>
        <taxon>Paracoccaceae</taxon>
        <taxon>Paracoccus</taxon>
    </lineage>
</organism>
<comment type="caution">
    <text evidence="4">The sequence shown here is derived from an EMBL/GenBank/DDBJ whole genome shotgun (WGS) entry which is preliminary data.</text>
</comment>
<feature type="domain" description="Fumarylacetoacetase-like C-terminal" evidence="3">
    <location>
        <begin position="76"/>
        <end position="282"/>
    </location>
</feature>
<keyword evidence="4" id="KW-0378">Hydrolase</keyword>
<reference evidence="4 5" key="1">
    <citation type="journal article" date="2020" name="Biotechnol. Biofuels">
        <title>New insights from the biogas microbiome by comprehensive genome-resolved metagenomics of nearly 1600 species originating from multiple anaerobic digesters.</title>
        <authorList>
            <person name="Campanaro S."/>
            <person name="Treu L."/>
            <person name="Rodriguez-R L.M."/>
            <person name="Kovalovszki A."/>
            <person name="Ziels R.M."/>
            <person name="Maus I."/>
            <person name="Zhu X."/>
            <person name="Kougias P.G."/>
            <person name="Basile A."/>
            <person name="Luo G."/>
            <person name="Schluter A."/>
            <person name="Konstantinidis K.T."/>
            <person name="Angelidaki I."/>
        </authorList>
    </citation>
    <scope>NUCLEOTIDE SEQUENCE [LARGE SCALE GENOMIC DNA]</scope>
    <source>
        <strain evidence="4">AS04akNAM_125</strain>
    </source>
</reference>
<evidence type="ECO:0000313" key="4">
    <source>
        <dbReference type="EMBL" id="HHW33526.1"/>
    </source>
</evidence>
<dbReference type="SUPFAM" id="SSF56529">
    <property type="entry name" value="FAH"/>
    <property type="match status" value="1"/>
</dbReference>
<evidence type="ECO:0000256" key="2">
    <source>
        <dbReference type="ARBA" id="ARBA00022723"/>
    </source>
</evidence>
<evidence type="ECO:0000313" key="5">
    <source>
        <dbReference type="Proteomes" id="UP000580830"/>
    </source>
</evidence>
<dbReference type="InterPro" id="IPR051121">
    <property type="entry name" value="FAH"/>
</dbReference>
<proteinExistence type="inferred from homology"/>
<dbReference type="AlphaFoldDB" id="A0A832QW68"/>
<dbReference type="GO" id="GO:0016853">
    <property type="term" value="F:isomerase activity"/>
    <property type="evidence" value="ECO:0007669"/>
    <property type="project" value="UniProtKB-ARBA"/>
</dbReference>
<dbReference type="Proteomes" id="UP000580830">
    <property type="component" value="Unassembled WGS sequence"/>
</dbReference>
<dbReference type="GO" id="GO:0016787">
    <property type="term" value="F:hydrolase activity"/>
    <property type="evidence" value="ECO:0007669"/>
    <property type="project" value="UniProtKB-KW"/>
</dbReference>
<accession>A0A832QW68</accession>
<dbReference type="EMBL" id="DULP01000080">
    <property type="protein sequence ID" value="HHW33526.1"/>
    <property type="molecule type" value="Genomic_DNA"/>
</dbReference>
<dbReference type="Gene3D" id="3.90.850.10">
    <property type="entry name" value="Fumarylacetoacetase-like, C-terminal domain"/>
    <property type="match status" value="1"/>
</dbReference>
<dbReference type="PANTHER" id="PTHR42796:SF4">
    <property type="entry name" value="FUMARYLACETOACETATE HYDROLASE DOMAIN-CONTAINING PROTEIN 2A"/>
    <property type="match status" value="1"/>
</dbReference>
<dbReference type="FunFam" id="3.90.850.10:FF:000002">
    <property type="entry name" value="2-hydroxyhepta-2,4-diene-1,7-dioate isomerase"/>
    <property type="match status" value="1"/>
</dbReference>
<dbReference type="RefSeq" id="WP_303729611.1">
    <property type="nucleotide sequence ID" value="NZ_DULP01000080.1"/>
</dbReference>
<evidence type="ECO:0000256" key="1">
    <source>
        <dbReference type="ARBA" id="ARBA00010211"/>
    </source>
</evidence>
<evidence type="ECO:0000259" key="3">
    <source>
        <dbReference type="Pfam" id="PF01557"/>
    </source>
</evidence>
<sequence>MKLLRYGPAGREKPGMLDDQGQVRDLSGHVADIADEVLTPQGLARLRALDPQALPLVAGTPQQELRLGPCVGLVRKFIAIGLNYADHAAESGMPVPAEPVVFNKWSSCITGPDDDIRIPRGSEKTDWEVELGVVIGAPASDVSEAEAMAHVAGYCVVNDVSERHWQLERGATWDKGKGFDSFGPIGPWMVTADEIADPQALSMWLEVDGRRFQDGSTATMVFGVAALVSYCSRLMTLMPGDIITTGTPPGVGMGQTPPVYLKGGETVTLGIEGLGRQTQRVVAPR</sequence>
<gene>
    <name evidence="4" type="ORF">GXX24_05225</name>
</gene>